<evidence type="ECO:0000259" key="1">
    <source>
        <dbReference type="Pfam" id="PF01548"/>
    </source>
</evidence>
<dbReference type="GO" id="GO:0004803">
    <property type="term" value="F:transposase activity"/>
    <property type="evidence" value="ECO:0007669"/>
    <property type="project" value="InterPro"/>
</dbReference>
<keyword evidence="4" id="KW-1185">Reference proteome</keyword>
<reference evidence="4" key="1">
    <citation type="submission" date="2016-10" db="EMBL/GenBank/DDBJ databases">
        <authorList>
            <person name="Varghese N."/>
            <person name="Submissions S."/>
        </authorList>
    </citation>
    <scope>NUCLEOTIDE SEQUENCE [LARGE SCALE GENOMIC DNA]</scope>
    <source>
        <strain evidence="4">DSM 26894</strain>
    </source>
</reference>
<feature type="domain" description="Transposase IS116/IS110/IS902 C-terminal" evidence="2">
    <location>
        <begin position="214"/>
        <end position="289"/>
    </location>
</feature>
<evidence type="ECO:0000313" key="3">
    <source>
        <dbReference type="EMBL" id="SFT25071.1"/>
    </source>
</evidence>
<organism evidence="3 4">
    <name type="scientific">Alloyangia pacifica</name>
    <dbReference type="NCBI Taxonomy" id="311180"/>
    <lineage>
        <taxon>Bacteria</taxon>
        <taxon>Pseudomonadati</taxon>
        <taxon>Pseudomonadota</taxon>
        <taxon>Alphaproteobacteria</taxon>
        <taxon>Rhodobacterales</taxon>
        <taxon>Roseobacteraceae</taxon>
        <taxon>Alloyangia</taxon>
    </lineage>
</organism>
<dbReference type="PANTHER" id="PTHR33055">
    <property type="entry name" value="TRANSPOSASE FOR INSERTION SEQUENCE ELEMENT IS1111A"/>
    <property type="match status" value="1"/>
</dbReference>
<name>A0A1I6WH33_9RHOB</name>
<dbReference type="Pfam" id="PF01548">
    <property type="entry name" value="DEDD_Tnp_IS110"/>
    <property type="match status" value="1"/>
</dbReference>
<dbReference type="RefSeq" id="WP_017466959.1">
    <property type="nucleotide sequence ID" value="NZ_FNCL01000024.1"/>
</dbReference>
<dbReference type="Proteomes" id="UP000199392">
    <property type="component" value="Unassembled WGS sequence"/>
</dbReference>
<dbReference type="InterPro" id="IPR003346">
    <property type="entry name" value="Transposase_20"/>
</dbReference>
<dbReference type="GO" id="GO:0006313">
    <property type="term" value="P:DNA transposition"/>
    <property type="evidence" value="ECO:0007669"/>
    <property type="project" value="InterPro"/>
</dbReference>
<dbReference type="PANTHER" id="PTHR33055:SF3">
    <property type="entry name" value="PUTATIVE TRANSPOSASE FOR IS117-RELATED"/>
    <property type="match status" value="1"/>
</dbReference>
<proteinExistence type="predicted"/>
<feature type="domain" description="Transposase IS110-like N-terminal" evidence="1">
    <location>
        <begin position="7"/>
        <end position="146"/>
    </location>
</feature>
<dbReference type="AlphaFoldDB" id="A0A1I6WH33"/>
<dbReference type="InterPro" id="IPR002525">
    <property type="entry name" value="Transp_IS110-like_N"/>
</dbReference>
<dbReference type="NCBIfam" id="NF033542">
    <property type="entry name" value="transpos_IS110"/>
    <property type="match status" value="1"/>
</dbReference>
<dbReference type="OrthoDB" id="8261795at2"/>
<accession>A0A1I6WH33</accession>
<dbReference type="GO" id="GO:0003677">
    <property type="term" value="F:DNA binding"/>
    <property type="evidence" value="ECO:0007669"/>
    <property type="project" value="InterPro"/>
</dbReference>
<dbReference type="InterPro" id="IPR047650">
    <property type="entry name" value="Transpos_IS110"/>
</dbReference>
<sequence length="342" mass="37614">MDELHIVGIDLAKQTFHLHGAKQDGTVLFRKKLPRAQMTKFFDQLEPCTIAMEACATAHFWGREMEELGHVVRLIPPRYVKPFVKRQKNDSNDAEAIVEAALRPTMRFVSVKSPDQQSLAVVYRSRDLLVRQRTQLVNALRAHLAEFGVVTGKGIIQVKKLAAIIEGEDCPLPDTVRGVGVIYLEQIGQLTDQIQGLEVTIRKSARLDAVSVQLQKIPGVGPIGVMALEAFAPPMQCFQSGRSFAAWLGLVPQQHSTGGKAKYGRASKMGQADIRRHLVAGAMSVIHWAKSRGFAGNTWLERLVGRKPTMVAAIALANKMARTIWAMLSTGEEYRMGGVAAA</sequence>
<dbReference type="EMBL" id="FOZW01000021">
    <property type="protein sequence ID" value="SFT25071.1"/>
    <property type="molecule type" value="Genomic_DNA"/>
</dbReference>
<protein>
    <submittedName>
        <fullName evidence="3">Transposase</fullName>
    </submittedName>
</protein>
<evidence type="ECO:0000259" key="2">
    <source>
        <dbReference type="Pfam" id="PF02371"/>
    </source>
</evidence>
<evidence type="ECO:0000313" key="4">
    <source>
        <dbReference type="Proteomes" id="UP000199392"/>
    </source>
</evidence>
<gene>
    <name evidence="3" type="ORF">SAMN04488050_1211</name>
</gene>
<dbReference type="Pfam" id="PF02371">
    <property type="entry name" value="Transposase_20"/>
    <property type="match status" value="1"/>
</dbReference>